<proteinExistence type="predicted"/>
<dbReference type="Proteomes" id="UP001249851">
    <property type="component" value="Unassembled WGS sequence"/>
</dbReference>
<reference evidence="2" key="1">
    <citation type="journal article" date="2023" name="G3 (Bethesda)">
        <title>Whole genome assembly and annotation of the endangered Caribbean coral Acropora cervicornis.</title>
        <authorList>
            <person name="Selwyn J.D."/>
            <person name="Vollmer S.V."/>
        </authorList>
    </citation>
    <scope>NUCLEOTIDE SEQUENCE</scope>
    <source>
        <strain evidence="2">K2</strain>
    </source>
</reference>
<dbReference type="AlphaFoldDB" id="A0AAD9V814"/>
<sequence length="155" mass="17265">MAQCYKRKVRLSFDSDITSPEGKKICESPRSDPNIITVSEEGEDDQVLEALNVTERIASQLEMICQTLASVENRLQRLEGKHEGGGEGLTIEDSSEDGSGSIFPPSWTEWTPWSSCTESCGDSSLRLRSRRCLRNYPAECPGDSIQLEQCFLQPC</sequence>
<feature type="region of interest" description="Disordered" evidence="1">
    <location>
        <begin position="80"/>
        <end position="106"/>
    </location>
</feature>
<reference evidence="2" key="2">
    <citation type="journal article" date="2023" name="Science">
        <title>Genomic signatures of disease resistance in endangered staghorn corals.</title>
        <authorList>
            <person name="Vollmer S.V."/>
            <person name="Selwyn J.D."/>
            <person name="Despard B.A."/>
            <person name="Roesel C.L."/>
        </authorList>
    </citation>
    <scope>NUCLEOTIDE SEQUENCE</scope>
    <source>
        <strain evidence="2">K2</strain>
    </source>
</reference>
<organism evidence="2 3">
    <name type="scientific">Acropora cervicornis</name>
    <name type="common">Staghorn coral</name>
    <dbReference type="NCBI Taxonomy" id="6130"/>
    <lineage>
        <taxon>Eukaryota</taxon>
        <taxon>Metazoa</taxon>
        <taxon>Cnidaria</taxon>
        <taxon>Anthozoa</taxon>
        <taxon>Hexacorallia</taxon>
        <taxon>Scleractinia</taxon>
        <taxon>Astrocoeniina</taxon>
        <taxon>Acroporidae</taxon>
        <taxon>Acropora</taxon>
    </lineage>
</organism>
<dbReference type="InterPro" id="IPR036383">
    <property type="entry name" value="TSP1_rpt_sf"/>
</dbReference>
<dbReference type="SUPFAM" id="SSF82895">
    <property type="entry name" value="TSP-1 type 1 repeat"/>
    <property type="match status" value="1"/>
</dbReference>
<dbReference type="SMART" id="SM00209">
    <property type="entry name" value="TSP1"/>
    <property type="match status" value="1"/>
</dbReference>
<dbReference type="Pfam" id="PF00090">
    <property type="entry name" value="TSP_1"/>
    <property type="match status" value="1"/>
</dbReference>
<evidence type="ECO:0000313" key="2">
    <source>
        <dbReference type="EMBL" id="KAK2564619.1"/>
    </source>
</evidence>
<evidence type="ECO:0000313" key="3">
    <source>
        <dbReference type="Proteomes" id="UP001249851"/>
    </source>
</evidence>
<keyword evidence="3" id="KW-1185">Reference proteome</keyword>
<accession>A0AAD9V814</accession>
<evidence type="ECO:0000256" key="1">
    <source>
        <dbReference type="SAM" id="MobiDB-lite"/>
    </source>
</evidence>
<dbReference type="PROSITE" id="PS50092">
    <property type="entry name" value="TSP1"/>
    <property type="match status" value="1"/>
</dbReference>
<comment type="caution">
    <text evidence="2">The sequence shown here is derived from an EMBL/GenBank/DDBJ whole genome shotgun (WGS) entry which is preliminary data.</text>
</comment>
<protein>
    <submittedName>
        <fullName evidence="2">Uncharacterized protein</fullName>
    </submittedName>
</protein>
<name>A0AAD9V814_ACRCE</name>
<gene>
    <name evidence="2" type="ORF">P5673_012088</name>
</gene>
<dbReference type="InterPro" id="IPR000884">
    <property type="entry name" value="TSP1_rpt"/>
</dbReference>
<dbReference type="EMBL" id="JARQWQ010000022">
    <property type="protein sequence ID" value="KAK2564619.1"/>
    <property type="molecule type" value="Genomic_DNA"/>
</dbReference>
<dbReference type="Gene3D" id="2.20.100.10">
    <property type="entry name" value="Thrombospondin type-1 (TSP1) repeat"/>
    <property type="match status" value="1"/>
</dbReference>